<dbReference type="EMBL" id="LRQG01000038">
    <property type="protein sequence ID" value="KXA42234.1"/>
    <property type="molecule type" value="Genomic_DNA"/>
</dbReference>
<protein>
    <submittedName>
        <fullName evidence="2">Uncharacterized protein</fullName>
    </submittedName>
</protein>
<organism evidence="2 3">
    <name type="scientific">Prevotella corporis</name>
    <dbReference type="NCBI Taxonomy" id="28128"/>
    <lineage>
        <taxon>Bacteria</taxon>
        <taxon>Pseudomonadati</taxon>
        <taxon>Bacteroidota</taxon>
        <taxon>Bacteroidia</taxon>
        <taxon>Bacteroidales</taxon>
        <taxon>Prevotellaceae</taxon>
        <taxon>Prevotella</taxon>
    </lineage>
</organism>
<gene>
    <name evidence="2" type="ORF">HMPREF3226_00736</name>
</gene>
<evidence type="ECO:0000313" key="2">
    <source>
        <dbReference type="EMBL" id="KXA42234.1"/>
    </source>
</evidence>
<dbReference type="Proteomes" id="UP000070533">
    <property type="component" value="Unassembled WGS sequence"/>
</dbReference>
<reference evidence="3" key="1">
    <citation type="submission" date="2016-01" db="EMBL/GenBank/DDBJ databases">
        <authorList>
            <person name="Mitreva M."/>
            <person name="Pepin K.H."/>
            <person name="Mihindukulasuriya K.A."/>
            <person name="Fulton R."/>
            <person name="Fronick C."/>
            <person name="O'Laughlin M."/>
            <person name="Miner T."/>
            <person name="Herter B."/>
            <person name="Rosa B.A."/>
            <person name="Cordes M."/>
            <person name="Tomlinson C."/>
            <person name="Wollam A."/>
            <person name="Palsikar V.B."/>
            <person name="Mardis E.R."/>
            <person name="Wilson R.K."/>
        </authorList>
    </citation>
    <scope>NUCLEOTIDE SEQUENCE [LARGE SCALE GENOMIC DNA]</scope>
    <source>
        <strain evidence="3">MJR7716</strain>
    </source>
</reference>
<comment type="caution">
    <text evidence="2">The sequence shown here is derived from an EMBL/GenBank/DDBJ whole genome shotgun (WGS) entry which is preliminary data.</text>
</comment>
<keyword evidence="1" id="KW-0472">Membrane</keyword>
<keyword evidence="3" id="KW-1185">Reference proteome</keyword>
<keyword evidence="1" id="KW-1133">Transmembrane helix</keyword>
<feature type="transmembrane region" description="Helical" evidence="1">
    <location>
        <begin position="9"/>
        <end position="28"/>
    </location>
</feature>
<feature type="transmembrane region" description="Helical" evidence="1">
    <location>
        <begin position="148"/>
        <end position="165"/>
    </location>
</feature>
<feature type="transmembrane region" description="Helical" evidence="1">
    <location>
        <begin position="109"/>
        <end position="127"/>
    </location>
</feature>
<name>A0A133QH84_9BACT</name>
<dbReference type="PATRIC" id="fig|28128.5.peg.743"/>
<evidence type="ECO:0000256" key="1">
    <source>
        <dbReference type="SAM" id="Phobius"/>
    </source>
</evidence>
<proteinExistence type="predicted"/>
<dbReference type="AlphaFoldDB" id="A0A133QH84"/>
<evidence type="ECO:0000313" key="3">
    <source>
        <dbReference type="Proteomes" id="UP000070533"/>
    </source>
</evidence>
<accession>A0A133QH84</accession>
<feature type="transmembrane region" description="Helical" evidence="1">
    <location>
        <begin position="80"/>
        <end position="97"/>
    </location>
</feature>
<dbReference type="eggNOG" id="ENOG5033UUG">
    <property type="taxonomic scope" value="Bacteria"/>
</dbReference>
<dbReference type="STRING" id="28128.HMPREF3226_00736"/>
<sequence>MAMTIDNKLVKVICAILFCVFTFSYLFFYQADILRVTQHIASGGQTFYVPWLGGVLITIFLQLLQVGLNSILHLKKRGVAMTYFPSVLVLIAITDISPNVAEKIEFHSSLWVLLSLFVIYIPIILYVKKYEPYEPELRSYGPVSQSMWINLCFMFIMFLMVGTMANHDRRFHERARIESLVVDGDYKGALQLIKQFGETDSVTSMLTIYSVARTGHLGDELFEYPLVGGSTVLRPGKVHSLLLPDSLINNATKTSANYQLIGFLLDKDLRGFMNHLPHYYPTDSLLPRYYKEAKLIYLRGVNKRMAHKGTYSYYFLNAKP</sequence>
<feature type="transmembrane region" description="Helical" evidence="1">
    <location>
        <begin position="48"/>
        <end position="68"/>
    </location>
</feature>
<keyword evidence="1" id="KW-0812">Transmembrane</keyword>